<dbReference type="EMBL" id="CP056775">
    <property type="protein sequence ID" value="QRR03186.1"/>
    <property type="molecule type" value="Genomic_DNA"/>
</dbReference>
<dbReference type="Proteomes" id="UP000612680">
    <property type="component" value="Chromosome"/>
</dbReference>
<proteinExistence type="predicted"/>
<dbReference type="Gene3D" id="3.80.10.10">
    <property type="entry name" value="Ribonuclease Inhibitor"/>
    <property type="match status" value="1"/>
</dbReference>
<dbReference type="SUPFAM" id="SSF52058">
    <property type="entry name" value="L domain-like"/>
    <property type="match status" value="1"/>
</dbReference>
<reference evidence="1 2" key="1">
    <citation type="submission" date="2020-06" db="EMBL/GenBank/DDBJ databases">
        <title>Dyadobacter sandarakinus sp. nov., isolated from the soil of the Arctic Yellow River Station.</title>
        <authorList>
            <person name="Zhang Y."/>
            <person name="Peng F."/>
        </authorList>
    </citation>
    <scope>NUCLEOTIDE SEQUENCE [LARGE SCALE GENOMIC DNA]</scope>
    <source>
        <strain evidence="1 2">Q3-56</strain>
    </source>
</reference>
<dbReference type="RefSeq" id="WP_204658882.1">
    <property type="nucleotide sequence ID" value="NZ_CP056775.1"/>
</dbReference>
<protein>
    <submittedName>
        <fullName evidence="1">Uncharacterized protein</fullName>
    </submittedName>
</protein>
<gene>
    <name evidence="1" type="ORF">HWI92_20850</name>
</gene>
<dbReference type="InterPro" id="IPR032675">
    <property type="entry name" value="LRR_dom_sf"/>
</dbReference>
<organism evidence="1 2">
    <name type="scientific">Dyadobacter sandarakinus</name>
    <dbReference type="NCBI Taxonomy" id="2747268"/>
    <lineage>
        <taxon>Bacteria</taxon>
        <taxon>Pseudomonadati</taxon>
        <taxon>Bacteroidota</taxon>
        <taxon>Cytophagia</taxon>
        <taxon>Cytophagales</taxon>
        <taxon>Spirosomataceae</taxon>
        <taxon>Dyadobacter</taxon>
    </lineage>
</organism>
<accession>A0ABX7IE68</accession>
<evidence type="ECO:0000313" key="2">
    <source>
        <dbReference type="Proteomes" id="UP000612680"/>
    </source>
</evidence>
<name>A0ABX7IE68_9BACT</name>
<evidence type="ECO:0000313" key="1">
    <source>
        <dbReference type="EMBL" id="QRR03186.1"/>
    </source>
</evidence>
<keyword evidence="2" id="KW-1185">Reference proteome</keyword>
<sequence>MKPQNRINNPEHIDRLLIDKNLKDGKFVIVQFSDELYTDKILAELNELCLNYDGNFSVRFYGHYQWSFNCKTLLKLPNIKSLWLDCLSKADNLEVLTELKNLRRLSLGVFELKETEIFQANNLKNLEKLIISDTRTKALNLQYLENYKHLNYLIISGHTKNIDVVGKLSEIEYLGLNSISRINLDFVNKLRRLKSLNFVLGGRENLDEIEENEIENLEIIRVRAFNSFKNISKFKKLKTLRIEDQIQLNELQFDTEISTLTDFKLINCKTFKSLTGLEKLIRLKQLRIYKTDIKFEELIKQHLPKSLDILAFYTAKTKIDKEIKEKLLKLGYKDGLDR</sequence>